<feature type="domain" description="PTS EIIB type-4" evidence="8">
    <location>
        <begin position="1"/>
        <end position="162"/>
    </location>
</feature>
<evidence type="ECO:0000256" key="6">
    <source>
        <dbReference type="ARBA" id="ARBA00022683"/>
    </source>
</evidence>
<keyword evidence="3" id="KW-0963">Cytoplasm</keyword>
<dbReference type="InterPro" id="IPR036667">
    <property type="entry name" value="PTS_IIB_sorbose-sp_sf"/>
</dbReference>
<keyword evidence="4" id="KW-0762">Sugar transport</keyword>
<dbReference type="PROSITE" id="PS51101">
    <property type="entry name" value="PTS_EIIB_TYPE_4"/>
    <property type="match status" value="1"/>
</dbReference>
<sequence length="162" mass="18083">MTIKHIRVDERLIHGQVATVWTHSLNVDRIAVVNDKVVKNELEINALKLARPAGIKLSILSVEKAVRNFNAGKYDDDEVLVLFRNIKDVRRAFDLGLKITTFNVGNLSHKEGQTKIKKSVSLSDEDITILRTLVNDGIEVTAQMIPNEPATGILSFIDKANQ</sequence>
<evidence type="ECO:0000256" key="1">
    <source>
        <dbReference type="ARBA" id="ARBA00004496"/>
    </source>
</evidence>
<dbReference type="GO" id="GO:0008982">
    <property type="term" value="F:protein-N(PI)-phosphohistidine-sugar phosphotransferase activity"/>
    <property type="evidence" value="ECO:0007669"/>
    <property type="project" value="InterPro"/>
</dbReference>
<dbReference type="EMBL" id="SRJD01000002">
    <property type="protein sequence ID" value="TGA99748.1"/>
    <property type="molecule type" value="Genomic_DNA"/>
</dbReference>
<evidence type="ECO:0000256" key="5">
    <source>
        <dbReference type="ARBA" id="ARBA00022679"/>
    </source>
</evidence>
<comment type="subcellular location">
    <subcellularLocation>
        <location evidence="1">Cytoplasm</location>
    </subcellularLocation>
</comment>
<keyword evidence="5" id="KW-0808">Transferase</keyword>
<protein>
    <submittedName>
        <fullName evidence="9">PTS mannose/fructose/sorbose transporter subunit IIB</fullName>
    </submittedName>
</protein>
<evidence type="ECO:0000256" key="3">
    <source>
        <dbReference type="ARBA" id="ARBA00022490"/>
    </source>
</evidence>
<reference evidence="9 10" key="1">
    <citation type="journal article" date="2015" name="Int. J. Syst. Evol. Microbiol.">
        <title>Sporolactobacillus shoreae sp. nov. and Sporolactobacillus spathodeae sp. nov., two spore-forming lactic acid bacteria isolated from tree barks in Thailand.</title>
        <authorList>
            <person name="Thamacharoensuk T."/>
            <person name="Kitahara M."/>
            <person name="Ohkuma M."/>
            <person name="Thongchul N."/>
            <person name="Tanasupawat S."/>
        </authorList>
    </citation>
    <scope>NUCLEOTIDE SEQUENCE [LARGE SCALE GENOMIC DNA]</scope>
    <source>
        <strain evidence="9 10">BK92</strain>
    </source>
</reference>
<dbReference type="CDD" id="cd00001">
    <property type="entry name" value="PTS_IIB_man"/>
    <property type="match status" value="1"/>
</dbReference>
<keyword evidence="2" id="KW-0813">Transport</keyword>
<evidence type="ECO:0000256" key="4">
    <source>
        <dbReference type="ARBA" id="ARBA00022597"/>
    </source>
</evidence>
<organism evidence="9 10">
    <name type="scientific">Sporolactobacillus shoreae</name>
    <dbReference type="NCBI Taxonomy" id="1465501"/>
    <lineage>
        <taxon>Bacteria</taxon>
        <taxon>Bacillati</taxon>
        <taxon>Bacillota</taxon>
        <taxon>Bacilli</taxon>
        <taxon>Bacillales</taxon>
        <taxon>Sporolactobacillaceae</taxon>
        <taxon>Sporolactobacillus</taxon>
    </lineage>
</organism>
<keyword evidence="10" id="KW-1185">Reference proteome</keyword>
<dbReference type="RefSeq" id="WP_135347144.1">
    <property type="nucleotide sequence ID" value="NZ_SRJD01000002.1"/>
</dbReference>
<dbReference type="InterPro" id="IPR004720">
    <property type="entry name" value="PTS_IIB_sorbose-sp"/>
</dbReference>
<dbReference type="Gene3D" id="3.40.35.10">
    <property type="entry name" value="Phosphotransferase system, sorbose subfamily IIB component"/>
    <property type="match status" value="1"/>
</dbReference>
<comment type="caution">
    <text evidence="9">The sequence shown here is derived from an EMBL/GenBank/DDBJ whole genome shotgun (WGS) entry which is preliminary data.</text>
</comment>
<evidence type="ECO:0000259" key="8">
    <source>
        <dbReference type="PROSITE" id="PS51101"/>
    </source>
</evidence>
<name>A0A4Z0GU03_9BACL</name>
<dbReference type="OrthoDB" id="9788818at2"/>
<dbReference type="Pfam" id="PF03830">
    <property type="entry name" value="PTSIIB_sorb"/>
    <property type="match status" value="1"/>
</dbReference>
<evidence type="ECO:0000313" key="10">
    <source>
        <dbReference type="Proteomes" id="UP000298347"/>
    </source>
</evidence>
<dbReference type="AlphaFoldDB" id="A0A4Z0GU03"/>
<evidence type="ECO:0000313" key="9">
    <source>
        <dbReference type="EMBL" id="TGA99748.1"/>
    </source>
</evidence>
<keyword evidence="6" id="KW-0598">Phosphotransferase system</keyword>
<dbReference type="GO" id="GO:0005737">
    <property type="term" value="C:cytoplasm"/>
    <property type="evidence" value="ECO:0007669"/>
    <property type="project" value="UniProtKB-SubCell"/>
</dbReference>
<dbReference type="GO" id="GO:0009401">
    <property type="term" value="P:phosphoenolpyruvate-dependent sugar phosphotransferase system"/>
    <property type="evidence" value="ECO:0007669"/>
    <property type="project" value="UniProtKB-KW"/>
</dbReference>
<evidence type="ECO:0000256" key="2">
    <source>
        <dbReference type="ARBA" id="ARBA00022448"/>
    </source>
</evidence>
<proteinExistence type="predicted"/>
<dbReference type="SUPFAM" id="SSF52728">
    <property type="entry name" value="PTS IIb component"/>
    <property type="match status" value="1"/>
</dbReference>
<gene>
    <name evidence="9" type="ORF">E4665_02010</name>
</gene>
<accession>A0A4Z0GU03</accession>
<keyword evidence="7" id="KW-0418">Kinase</keyword>
<evidence type="ECO:0000256" key="7">
    <source>
        <dbReference type="ARBA" id="ARBA00022777"/>
    </source>
</evidence>
<dbReference type="GO" id="GO:0016301">
    <property type="term" value="F:kinase activity"/>
    <property type="evidence" value="ECO:0007669"/>
    <property type="project" value="UniProtKB-KW"/>
</dbReference>
<dbReference type="Proteomes" id="UP000298347">
    <property type="component" value="Unassembled WGS sequence"/>
</dbReference>